<dbReference type="PATRIC" id="fig|42253.5.peg.2247"/>
<evidence type="ECO:0000313" key="5">
    <source>
        <dbReference type="Proteomes" id="UP000069205"/>
    </source>
</evidence>
<keyword evidence="2" id="KW-0732">Signal</keyword>
<name>A0A0K2GCK8_NITMO</name>
<protein>
    <recommendedName>
        <fullName evidence="3">BON domain-containing protein</fullName>
    </recommendedName>
</protein>
<feature type="compositionally biased region" description="Basic and acidic residues" evidence="1">
    <location>
        <begin position="59"/>
        <end position="81"/>
    </location>
</feature>
<proteinExistence type="predicted"/>
<dbReference type="EMBL" id="CP011801">
    <property type="protein sequence ID" value="ALA58696.1"/>
    <property type="molecule type" value="Genomic_DNA"/>
</dbReference>
<evidence type="ECO:0000313" key="4">
    <source>
        <dbReference type="EMBL" id="ALA58696.1"/>
    </source>
</evidence>
<feature type="signal peptide" evidence="2">
    <location>
        <begin position="1"/>
        <end position="23"/>
    </location>
</feature>
<feature type="compositionally biased region" description="Pro residues" evidence="1">
    <location>
        <begin position="44"/>
        <end position="58"/>
    </location>
</feature>
<organism evidence="4 5">
    <name type="scientific">Nitrospira moscoviensis</name>
    <dbReference type="NCBI Taxonomy" id="42253"/>
    <lineage>
        <taxon>Bacteria</taxon>
        <taxon>Pseudomonadati</taxon>
        <taxon>Nitrospirota</taxon>
        <taxon>Nitrospiria</taxon>
        <taxon>Nitrospirales</taxon>
        <taxon>Nitrospiraceae</taxon>
        <taxon>Nitrospira</taxon>
    </lineage>
</organism>
<accession>A0A0K2GCK8</accession>
<reference evidence="4 5" key="1">
    <citation type="journal article" date="2015" name="Proc. Natl. Acad. Sci. U.S.A.">
        <title>Expanded metabolic versatility of ubiquitous nitrite-oxidizing bacteria from the genus Nitrospira.</title>
        <authorList>
            <person name="Koch H."/>
            <person name="Lucker S."/>
            <person name="Albertsen M."/>
            <person name="Kitzinger K."/>
            <person name="Herbold C."/>
            <person name="Spieck E."/>
            <person name="Nielsen P.H."/>
            <person name="Wagner M."/>
            <person name="Daims H."/>
        </authorList>
    </citation>
    <scope>NUCLEOTIDE SEQUENCE [LARGE SCALE GENOMIC DNA]</scope>
    <source>
        <strain evidence="4 5">NSP M-1</strain>
    </source>
</reference>
<dbReference type="OrthoDB" id="5957063at2"/>
<evidence type="ECO:0000256" key="1">
    <source>
        <dbReference type="SAM" id="MobiDB-lite"/>
    </source>
</evidence>
<feature type="compositionally biased region" description="Polar residues" evidence="1">
    <location>
        <begin position="131"/>
        <end position="142"/>
    </location>
</feature>
<keyword evidence="5" id="KW-1185">Reference proteome</keyword>
<feature type="compositionally biased region" description="Basic and acidic residues" evidence="1">
    <location>
        <begin position="98"/>
        <end position="115"/>
    </location>
</feature>
<feature type="compositionally biased region" description="Basic and acidic residues" evidence="1">
    <location>
        <begin position="32"/>
        <end position="42"/>
    </location>
</feature>
<sequence>MGRMRVIVTLFFFGLLLSVESCAGRQAQETASADRHTMERQQEPPQPAQTAPLPPQPPPDREPERSPSPKKRIDPDRRETGQAKAQAVPSAQEQAAPQEEKPPAEDRSSRDEPAAEKPTAAEPPPDRVTALHQSESTDDVNTTARIRQALVGDDQLSFRAKNVMIVTDGDQVVLRGRVANRSEAERIRNIAARLTTKPIEDRLVPAE</sequence>
<feature type="domain" description="BON" evidence="3">
    <location>
        <begin position="138"/>
        <end position="207"/>
    </location>
</feature>
<feature type="chain" id="PRO_5005476855" description="BON domain-containing protein" evidence="2">
    <location>
        <begin position="24"/>
        <end position="207"/>
    </location>
</feature>
<dbReference type="InterPro" id="IPR007055">
    <property type="entry name" value="BON_dom"/>
</dbReference>
<dbReference type="Pfam" id="PF04972">
    <property type="entry name" value="BON"/>
    <property type="match status" value="1"/>
</dbReference>
<gene>
    <name evidence="4" type="ORF">NITMOv2_2280</name>
</gene>
<dbReference type="AlphaFoldDB" id="A0A0K2GCK8"/>
<evidence type="ECO:0000256" key="2">
    <source>
        <dbReference type="SAM" id="SignalP"/>
    </source>
</evidence>
<dbReference type="STRING" id="42253.NITMOv2_2280"/>
<dbReference type="PROSITE" id="PS50914">
    <property type="entry name" value="BON"/>
    <property type="match status" value="1"/>
</dbReference>
<dbReference type="KEGG" id="nmv:NITMOv2_2280"/>
<feature type="region of interest" description="Disordered" evidence="1">
    <location>
        <begin position="28"/>
        <end position="142"/>
    </location>
</feature>
<evidence type="ECO:0000259" key="3">
    <source>
        <dbReference type="PROSITE" id="PS50914"/>
    </source>
</evidence>
<dbReference type="Proteomes" id="UP000069205">
    <property type="component" value="Chromosome"/>
</dbReference>